<keyword evidence="3" id="KW-0274">FAD</keyword>
<feature type="signal peptide" evidence="5">
    <location>
        <begin position="1"/>
        <end position="21"/>
    </location>
</feature>
<dbReference type="InterPro" id="IPR012951">
    <property type="entry name" value="BBE"/>
</dbReference>
<dbReference type="SUPFAM" id="SSF56176">
    <property type="entry name" value="FAD-binding/transporter-associated domain-like"/>
    <property type="match status" value="1"/>
</dbReference>
<dbReference type="InterPro" id="IPR036318">
    <property type="entry name" value="FAD-bd_PCMH-like_sf"/>
</dbReference>
<dbReference type="AlphaFoldDB" id="A0AAN6RYY6"/>
<dbReference type="InterPro" id="IPR016166">
    <property type="entry name" value="FAD-bd_PCMH"/>
</dbReference>
<evidence type="ECO:0000256" key="3">
    <source>
        <dbReference type="ARBA" id="ARBA00022827"/>
    </source>
</evidence>
<dbReference type="InterPro" id="IPR016167">
    <property type="entry name" value="FAD-bd_PCMH_sub1"/>
</dbReference>
<keyword evidence="4" id="KW-0560">Oxidoreductase</keyword>
<evidence type="ECO:0000313" key="8">
    <source>
        <dbReference type="Proteomes" id="UP001303473"/>
    </source>
</evidence>
<reference evidence="8" key="1">
    <citation type="journal article" date="2023" name="Mol. Phylogenet. Evol.">
        <title>Genome-scale phylogeny and comparative genomics of the fungal order Sordariales.</title>
        <authorList>
            <person name="Hensen N."/>
            <person name="Bonometti L."/>
            <person name="Westerberg I."/>
            <person name="Brannstrom I.O."/>
            <person name="Guillou S."/>
            <person name="Cros-Aarteil S."/>
            <person name="Calhoun S."/>
            <person name="Haridas S."/>
            <person name="Kuo A."/>
            <person name="Mondo S."/>
            <person name="Pangilinan J."/>
            <person name="Riley R."/>
            <person name="LaButti K."/>
            <person name="Andreopoulos B."/>
            <person name="Lipzen A."/>
            <person name="Chen C."/>
            <person name="Yan M."/>
            <person name="Daum C."/>
            <person name="Ng V."/>
            <person name="Clum A."/>
            <person name="Steindorff A."/>
            <person name="Ohm R.A."/>
            <person name="Martin F."/>
            <person name="Silar P."/>
            <person name="Natvig D.O."/>
            <person name="Lalanne C."/>
            <person name="Gautier V."/>
            <person name="Ament-Velasquez S.L."/>
            <person name="Kruys A."/>
            <person name="Hutchinson M.I."/>
            <person name="Powell A.J."/>
            <person name="Barry K."/>
            <person name="Miller A.N."/>
            <person name="Grigoriev I.V."/>
            <person name="Debuchy R."/>
            <person name="Gladieux P."/>
            <person name="Hiltunen Thoren M."/>
            <person name="Johannesson H."/>
        </authorList>
    </citation>
    <scope>NUCLEOTIDE SEQUENCE [LARGE SCALE GENOMIC DNA]</scope>
    <source>
        <strain evidence="8">CBS 340.73</strain>
    </source>
</reference>
<evidence type="ECO:0000256" key="2">
    <source>
        <dbReference type="ARBA" id="ARBA00022630"/>
    </source>
</evidence>
<comment type="caution">
    <text evidence="7">The sequence shown here is derived from an EMBL/GenBank/DDBJ whole genome shotgun (WGS) entry which is preliminary data.</text>
</comment>
<keyword evidence="8" id="KW-1185">Reference proteome</keyword>
<dbReference type="PROSITE" id="PS51387">
    <property type="entry name" value="FAD_PCMH"/>
    <property type="match status" value="1"/>
</dbReference>
<organism evidence="7 8">
    <name type="scientific">Diplogelasinospora grovesii</name>
    <dbReference type="NCBI Taxonomy" id="303347"/>
    <lineage>
        <taxon>Eukaryota</taxon>
        <taxon>Fungi</taxon>
        <taxon>Dikarya</taxon>
        <taxon>Ascomycota</taxon>
        <taxon>Pezizomycotina</taxon>
        <taxon>Sordariomycetes</taxon>
        <taxon>Sordariomycetidae</taxon>
        <taxon>Sordariales</taxon>
        <taxon>Diplogelasinosporaceae</taxon>
        <taxon>Diplogelasinospora</taxon>
    </lineage>
</organism>
<dbReference type="PANTHER" id="PTHR42973:SF8">
    <property type="entry name" value="FAD-BINDING PCMH-TYPE DOMAIN-CONTAINING PROTEIN"/>
    <property type="match status" value="1"/>
</dbReference>
<protein>
    <recommendedName>
        <fullName evidence="6">FAD-binding PCMH-type domain-containing protein</fullName>
    </recommendedName>
</protein>
<evidence type="ECO:0000256" key="1">
    <source>
        <dbReference type="ARBA" id="ARBA00005466"/>
    </source>
</evidence>
<dbReference type="InterPro" id="IPR050416">
    <property type="entry name" value="FAD-linked_Oxidoreductase"/>
</dbReference>
<keyword evidence="2" id="KW-0285">Flavoprotein</keyword>
<dbReference type="Proteomes" id="UP001303473">
    <property type="component" value="Unassembled WGS sequence"/>
</dbReference>
<feature type="chain" id="PRO_5042814228" description="FAD-binding PCMH-type domain-containing protein" evidence="5">
    <location>
        <begin position="22"/>
        <end position="514"/>
    </location>
</feature>
<keyword evidence="5" id="KW-0732">Signal</keyword>
<dbReference type="Pfam" id="PF01565">
    <property type="entry name" value="FAD_binding_4"/>
    <property type="match status" value="1"/>
</dbReference>
<proteinExistence type="inferred from homology"/>
<dbReference type="InterPro" id="IPR016169">
    <property type="entry name" value="FAD-bd_PCMH_sub2"/>
</dbReference>
<dbReference type="GO" id="GO:0016491">
    <property type="term" value="F:oxidoreductase activity"/>
    <property type="evidence" value="ECO:0007669"/>
    <property type="project" value="UniProtKB-KW"/>
</dbReference>
<evidence type="ECO:0000256" key="5">
    <source>
        <dbReference type="SAM" id="SignalP"/>
    </source>
</evidence>
<dbReference type="Gene3D" id="3.30.465.10">
    <property type="match status" value="1"/>
</dbReference>
<dbReference type="EMBL" id="MU853997">
    <property type="protein sequence ID" value="KAK3934355.1"/>
    <property type="molecule type" value="Genomic_DNA"/>
</dbReference>
<dbReference type="Pfam" id="PF08031">
    <property type="entry name" value="BBE"/>
    <property type="match status" value="1"/>
</dbReference>
<gene>
    <name evidence="7" type="ORF">QBC46DRAFT_368250</name>
</gene>
<dbReference type="Gene3D" id="3.40.462.20">
    <property type="match status" value="1"/>
</dbReference>
<evidence type="ECO:0000313" key="7">
    <source>
        <dbReference type="EMBL" id="KAK3934355.1"/>
    </source>
</evidence>
<dbReference type="PANTHER" id="PTHR42973">
    <property type="entry name" value="BINDING OXIDOREDUCTASE, PUTATIVE (AFU_ORTHOLOGUE AFUA_1G17690)-RELATED"/>
    <property type="match status" value="1"/>
</dbReference>
<accession>A0AAN6RYY6</accession>
<name>A0AAN6RYY6_9PEZI</name>
<evidence type="ECO:0000259" key="6">
    <source>
        <dbReference type="PROSITE" id="PS51387"/>
    </source>
</evidence>
<dbReference type="Gene3D" id="3.30.43.10">
    <property type="entry name" value="Uridine Diphospho-n-acetylenolpyruvylglucosamine Reductase, domain 2"/>
    <property type="match status" value="1"/>
</dbReference>
<comment type="similarity">
    <text evidence="1">Belongs to the oxygen-dependent FAD-linked oxidoreductase family.</text>
</comment>
<feature type="domain" description="FAD-binding PCMH-type" evidence="6">
    <location>
        <begin position="75"/>
        <end position="246"/>
    </location>
</feature>
<evidence type="ECO:0000256" key="4">
    <source>
        <dbReference type="ARBA" id="ARBA00023002"/>
    </source>
</evidence>
<dbReference type="GO" id="GO:0071949">
    <property type="term" value="F:FAD binding"/>
    <property type="evidence" value="ECO:0007669"/>
    <property type="project" value="InterPro"/>
</dbReference>
<dbReference type="InterPro" id="IPR006094">
    <property type="entry name" value="Oxid_FAD_bind_N"/>
</dbReference>
<sequence>MKPFAQLSSLVLALLPALVAGVITPRYFQRAPFTRRDLNVTSVETELGALLSPNATILGPGDPSFANTTVRYSTYAVPDIEVVVVPGIESDVAVTVQYCDENSIEFLAVNRAHGHAYSASTFKGLMIDIGVLQDIQIQPDQKSAWFQGGTYDGLVMDYLWDKGLVATTGSCDCVGMMGPGLGGGHGRNEGLYGLISDNIINLNVVLANGTAIRVNETSHPDLLWGMKGAGHNFGIVTSFELKVHPRLVDTWHYHNYIFTEDKLEQVFEEANKFHHSANGTTPVNMALNFITFEPNTTISETKAVISWSFAYRGPASEAEALLAPINAIPAVYDAQGDVSFPNISVIQGTDLGSGACVNNNSWISATASTIDYNVTAERALYDLYNDYLNTYPELAAASVTHEGYANAAVQGFNPDDSAYPSREYNHLNVINILVPPEYSNLTSVANQWAAEIRDIWNAGQPGVRPYNYVNYANGSEPVPSMYGYEEWRLERLVGLKAAYDPLNRFRFYNPIVQS</sequence>